<sequence>MIPFATDLDLCFMMTYFCRDRSINSCTQPLRTPLGIDRHRILPYCNGKWEASRLYLDASRTSLAIGWSCRKGSIGNFRHSFTHSNGNFLNLRYCQEKWCIAKNGTSDDLLQSNIDYACANGADCGPIQVHQVCYLPNKYFNHASFAMNSYFHTVGSVPENCDFNNSGRVVFFDPSYDACIYPSS</sequence>
<keyword evidence="2" id="KW-0336">GPI-anchor</keyword>
<accession>A0AAD5JQV3</accession>
<dbReference type="InterPro" id="IPR044788">
    <property type="entry name" value="X8_dom_prot"/>
</dbReference>
<reference evidence="5 6" key="1">
    <citation type="journal article" date="2022" name="Plant J.">
        <title>Strategies of tolerance reflected in two North American maple genomes.</title>
        <authorList>
            <person name="McEvoy S.L."/>
            <person name="Sezen U.U."/>
            <person name="Trouern-Trend A."/>
            <person name="McMahon S.M."/>
            <person name="Schaberg P.G."/>
            <person name="Yang J."/>
            <person name="Wegrzyn J.L."/>
            <person name="Swenson N.G."/>
        </authorList>
    </citation>
    <scope>NUCLEOTIDE SEQUENCE [LARGE SCALE GENOMIC DNA]</scope>
    <source>
        <strain evidence="5">91603</strain>
    </source>
</reference>
<name>A0AAD5JQV3_ACENE</name>
<organism evidence="5 6">
    <name type="scientific">Acer negundo</name>
    <name type="common">Box elder</name>
    <dbReference type="NCBI Taxonomy" id="4023"/>
    <lineage>
        <taxon>Eukaryota</taxon>
        <taxon>Viridiplantae</taxon>
        <taxon>Streptophyta</taxon>
        <taxon>Embryophyta</taxon>
        <taxon>Tracheophyta</taxon>
        <taxon>Spermatophyta</taxon>
        <taxon>Magnoliopsida</taxon>
        <taxon>eudicotyledons</taxon>
        <taxon>Gunneridae</taxon>
        <taxon>Pentapetalae</taxon>
        <taxon>rosids</taxon>
        <taxon>malvids</taxon>
        <taxon>Sapindales</taxon>
        <taxon>Sapindaceae</taxon>
        <taxon>Hippocastanoideae</taxon>
        <taxon>Acereae</taxon>
        <taxon>Acer</taxon>
    </lineage>
</organism>
<protein>
    <recommendedName>
        <fullName evidence="4">X8 domain-containing protein</fullName>
    </recommendedName>
</protein>
<dbReference type="GO" id="GO:0009506">
    <property type="term" value="C:plasmodesma"/>
    <property type="evidence" value="ECO:0007669"/>
    <property type="project" value="UniProtKB-ARBA"/>
</dbReference>
<dbReference type="PANTHER" id="PTHR31044:SF52">
    <property type="entry name" value="OS01G0631500 PROTEIN"/>
    <property type="match status" value="1"/>
</dbReference>
<evidence type="ECO:0000256" key="3">
    <source>
        <dbReference type="ARBA" id="ARBA00022729"/>
    </source>
</evidence>
<evidence type="ECO:0000313" key="5">
    <source>
        <dbReference type="EMBL" id="KAI9198204.1"/>
    </source>
</evidence>
<dbReference type="GO" id="GO:0005886">
    <property type="term" value="C:plasma membrane"/>
    <property type="evidence" value="ECO:0007669"/>
    <property type="project" value="UniProtKB-SubCell"/>
</dbReference>
<dbReference type="PANTHER" id="PTHR31044">
    <property type="entry name" value="BETA-1,3 GLUCANASE"/>
    <property type="match status" value="1"/>
</dbReference>
<proteinExistence type="predicted"/>
<dbReference type="SMART" id="SM00768">
    <property type="entry name" value="X8"/>
    <property type="match status" value="1"/>
</dbReference>
<evidence type="ECO:0000256" key="1">
    <source>
        <dbReference type="ARBA" id="ARBA00004609"/>
    </source>
</evidence>
<keyword evidence="2" id="KW-0325">Glycoprotein</keyword>
<evidence type="ECO:0000256" key="2">
    <source>
        <dbReference type="ARBA" id="ARBA00022622"/>
    </source>
</evidence>
<comment type="subcellular location">
    <subcellularLocation>
        <location evidence="1">Cell membrane</location>
        <topology evidence="1">Lipid-anchor</topology>
        <topology evidence="1">GPI-anchor</topology>
    </subcellularLocation>
</comment>
<keyword evidence="2" id="KW-0472">Membrane</keyword>
<dbReference type="AlphaFoldDB" id="A0AAD5JQV3"/>
<feature type="domain" description="X8" evidence="4">
    <location>
        <begin position="97"/>
        <end position="181"/>
    </location>
</feature>
<gene>
    <name evidence="5" type="ORF">LWI28_011810</name>
</gene>
<dbReference type="EMBL" id="JAJSOW010000002">
    <property type="protein sequence ID" value="KAI9198204.1"/>
    <property type="molecule type" value="Genomic_DNA"/>
</dbReference>
<keyword evidence="2" id="KW-0449">Lipoprotein</keyword>
<dbReference type="Pfam" id="PF07983">
    <property type="entry name" value="X8"/>
    <property type="match status" value="1"/>
</dbReference>
<keyword evidence="6" id="KW-1185">Reference proteome</keyword>
<dbReference type="Proteomes" id="UP001064489">
    <property type="component" value="Chromosome 13"/>
</dbReference>
<keyword evidence="3" id="KW-0732">Signal</keyword>
<evidence type="ECO:0000313" key="6">
    <source>
        <dbReference type="Proteomes" id="UP001064489"/>
    </source>
</evidence>
<dbReference type="InterPro" id="IPR012946">
    <property type="entry name" value="X8"/>
</dbReference>
<dbReference type="GO" id="GO:0098552">
    <property type="term" value="C:side of membrane"/>
    <property type="evidence" value="ECO:0007669"/>
    <property type="project" value="UniProtKB-KW"/>
</dbReference>
<dbReference type="Gene3D" id="1.20.58.1040">
    <property type="match status" value="1"/>
</dbReference>
<comment type="caution">
    <text evidence="5">The sequence shown here is derived from an EMBL/GenBank/DDBJ whole genome shotgun (WGS) entry which is preliminary data.</text>
</comment>
<evidence type="ECO:0000259" key="4">
    <source>
        <dbReference type="SMART" id="SM00768"/>
    </source>
</evidence>